<gene>
    <name evidence="3" type="ORF">HETIRDRAFT_164637</name>
</gene>
<reference evidence="3 4" key="1">
    <citation type="journal article" date="2012" name="New Phytol.">
        <title>Insight into trade-off between wood decay and parasitism from the genome of a fungal forest pathogen.</title>
        <authorList>
            <person name="Olson A."/>
            <person name="Aerts A."/>
            <person name="Asiegbu F."/>
            <person name="Belbahri L."/>
            <person name="Bouzid O."/>
            <person name="Broberg A."/>
            <person name="Canback B."/>
            <person name="Coutinho P.M."/>
            <person name="Cullen D."/>
            <person name="Dalman K."/>
            <person name="Deflorio G."/>
            <person name="van Diepen L.T."/>
            <person name="Dunand C."/>
            <person name="Duplessis S."/>
            <person name="Durling M."/>
            <person name="Gonthier P."/>
            <person name="Grimwood J."/>
            <person name="Fossdal C.G."/>
            <person name="Hansson D."/>
            <person name="Henrissat B."/>
            <person name="Hietala A."/>
            <person name="Himmelstrand K."/>
            <person name="Hoffmeister D."/>
            <person name="Hogberg N."/>
            <person name="James T.Y."/>
            <person name="Karlsson M."/>
            <person name="Kohler A."/>
            <person name="Kues U."/>
            <person name="Lee Y.H."/>
            <person name="Lin Y.C."/>
            <person name="Lind M."/>
            <person name="Lindquist E."/>
            <person name="Lombard V."/>
            <person name="Lucas S."/>
            <person name="Lunden K."/>
            <person name="Morin E."/>
            <person name="Murat C."/>
            <person name="Park J."/>
            <person name="Raffaello T."/>
            <person name="Rouze P."/>
            <person name="Salamov A."/>
            <person name="Schmutz J."/>
            <person name="Solheim H."/>
            <person name="Stahlberg J."/>
            <person name="Velez H."/>
            <person name="de Vries R.P."/>
            <person name="Wiebenga A."/>
            <person name="Woodward S."/>
            <person name="Yakovlev I."/>
            <person name="Garbelotto M."/>
            <person name="Martin F."/>
            <person name="Grigoriev I.V."/>
            <person name="Stenlid J."/>
        </authorList>
    </citation>
    <scope>NUCLEOTIDE SEQUENCE [LARGE SCALE GENOMIC DNA]</scope>
    <source>
        <strain evidence="3 4">TC 32-1</strain>
    </source>
</reference>
<dbReference type="Pfam" id="PF24883">
    <property type="entry name" value="NPHP3_N"/>
    <property type="match status" value="1"/>
</dbReference>
<feature type="domain" description="Nephrocystin 3-like N-terminal" evidence="2">
    <location>
        <begin position="46"/>
        <end position="81"/>
    </location>
</feature>
<sequence length="81" mass="9416">MQTNITVVEWFQKSVDDDFGRKIEQWIDAPDSSKNYFNALEKHQKDTCSWFINGPQFADWKNQGLPFIWVYGIPGCGKSVL</sequence>
<dbReference type="OrthoDB" id="2923369at2759"/>
<dbReference type="InParanoid" id="W4JQP5"/>
<keyword evidence="4" id="KW-1185">Reference proteome</keyword>
<name>W4JQP5_HETIT</name>
<dbReference type="PANTHER" id="PTHR10039">
    <property type="entry name" value="AMELOGENIN"/>
    <property type="match status" value="1"/>
</dbReference>
<dbReference type="Proteomes" id="UP000030671">
    <property type="component" value="Unassembled WGS sequence"/>
</dbReference>
<evidence type="ECO:0000313" key="4">
    <source>
        <dbReference type="Proteomes" id="UP000030671"/>
    </source>
</evidence>
<dbReference type="RefSeq" id="XP_009552654.1">
    <property type="nucleotide sequence ID" value="XM_009554359.1"/>
</dbReference>
<dbReference type="HOGENOM" id="CLU_129974_1_0_1"/>
<evidence type="ECO:0000259" key="2">
    <source>
        <dbReference type="Pfam" id="PF24883"/>
    </source>
</evidence>
<dbReference type="KEGG" id="hir:HETIRDRAFT_164637"/>
<dbReference type="STRING" id="747525.W4JQP5"/>
<dbReference type="GeneID" id="20667927"/>
<proteinExistence type="predicted"/>
<organism evidence="3 4">
    <name type="scientific">Heterobasidion irregulare (strain TC 32-1)</name>
    <dbReference type="NCBI Taxonomy" id="747525"/>
    <lineage>
        <taxon>Eukaryota</taxon>
        <taxon>Fungi</taxon>
        <taxon>Dikarya</taxon>
        <taxon>Basidiomycota</taxon>
        <taxon>Agaricomycotina</taxon>
        <taxon>Agaricomycetes</taxon>
        <taxon>Russulales</taxon>
        <taxon>Bondarzewiaceae</taxon>
        <taxon>Heterobasidion</taxon>
        <taxon>Heterobasidion annosum species complex</taxon>
    </lineage>
</organism>
<protein>
    <recommendedName>
        <fullName evidence="2">Nephrocystin 3-like N-terminal domain-containing protein</fullName>
    </recommendedName>
</protein>
<dbReference type="EMBL" id="KI925466">
    <property type="protein sequence ID" value="ETW75216.1"/>
    <property type="molecule type" value="Genomic_DNA"/>
</dbReference>
<accession>W4JQP5</accession>
<evidence type="ECO:0000313" key="3">
    <source>
        <dbReference type="EMBL" id="ETW75216.1"/>
    </source>
</evidence>
<keyword evidence="1" id="KW-0677">Repeat</keyword>
<dbReference type="AlphaFoldDB" id="W4JQP5"/>
<dbReference type="InterPro" id="IPR056884">
    <property type="entry name" value="NPHP3-like_N"/>
</dbReference>
<dbReference type="PANTHER" id="PTHR10039:SF16">
    <property type="entry name" value="GPI INOSITOL-DEACYLASE"/>
    <property type="match status" value="1"/>
</dbReference>
<evidence type="ECO:0000256" key="1">
    <source>
        <dbReference type="ARBA" id="ARBA00022737"/>
    </source>
</evidence>